<accession>A0AAE0EBZ3</accession>
<evidence type="ECO:0000313" key="2">
    <source>
        <dbReference type="Proteomes" id="UP001281410"/>
    </source>
</evidence>
<proteinExistence type="predicted"/>
<comment type="caution">
    <text evidence="1">The sequence shown here is derived from an EMBL/GenBank/DDBJ whole genome shotgun (WGS) entry which is preliminary data.</text>
</comment>
<evidence type="ECO:0008006" key="3">
    <source>
        <dbReference type="Google" id="ProtNLM"/>
    </source>
</evidence>
<dbReference type="EMBL" id="JANJYJ010000004">
    <property type="protein sequence ID" value="KAK3220885.1"/>
    <property type="molecule type" value="Genomic_DNA"/>
</dbReference>
<evidence type="ECO:0000313" key="1">
    <source>
        <dbReference type="EMBL" id="KAK3220885.1"/>
    </source>
</evidence>
<organism evidence="1 2">
    <name type="scientific">Dipteronia sinensis</name>
    <dbReference type="NCBI Taxonomy" id="43782"/>
    <lineage>
        <taxon>Eukaryota</taxon>
        <taxon>Viridiplantae</taxon>
        <taxon>Streptophyta</taxon>
        <taxon>Embryophyta</taxon>
        <taxon>Tracheophyta</taxon>
        <taxon>Spermatophyta</taxon>
        <taxon>Magnoliopsida</taxon>
        <taxon>eudicotyledons</taxon>
        <taxon>Gunneridae</taxon>
        <taxon>Pentapetalae</taxon>
        <taxon>rosids</taxon>
        <taxon>malvids</taxon>
        <taxon>Sapindales</taxon>
        <taxon>Sapindaceae</taxon>
        <taxon>Hippocastanoideae</taxon>
        <taxon>Acereae</taxon>
        <taxon>Dipteronia</taxon>
    </lineage>
</organism>
<name>A0AAE0EBZ3_9ROSI</name>
<protein>
    <recommendedName>
        <fullName evidence="3">Reverse transcriptase domain-containing protein</fullName>
    </recommendedName>
</protein>
<dbReference type="Proteomes" id="UP001281410">
    <property type="component" value="Unassembled WGS sequence"/>
</dbReference>
<dbReference type="AlphaFoldDB" id="A0AAE0EBZ3"/>
<gene>
    <name evidence="1" type="ORF">Dsin_014855</name>
</gene>
<sequence length="205" mass="22958">MSRLDIASVTSWHAPTALVVPCATFGLKTSNHCPILVEFLEATYIMSSAASMRRRLDSALTEEEEYWKQRSKIDWLRRVIATLASSIRRPLAEKQEIVSMVHMTWMRFGMWSNRGLKFWDTVGGGVTEESLRCLNEGDSICDVNNTLMCLISKTTAAYHITDFCTISLCNVVYKIVAKALASRLQSVVGEVISENQSTFVLGPII</sequence>
<keyword evidence="2" id="KW-1185">Reference proteome</keyword>
<reference evidence="1" key="1">
    <citation type="journal article" date="2023" name="Plant J.">
        <title>Genome sequences and population genomics provide insights into the demographic history, inbreeding, and mutation load of two 'living fossil' tree species of Dipteronia.</title>
        <authorList>
            <person name="Feng Y."/>
            <person name="Comes H.P."/>
            <person name="Chen J."/>
            <person name="Zhu S."/>
            <person name="Lu R."/>
            <person name="Zhang X."/>
            <person name="Li P."/>
            <person name="Qiu J."/>
            <person name="Olsen K.M."/>
            <person name="Qiu Y."/>
        </authorList>
    </citation>
    <scope>NUCLEOTIDE SEQUENCE</scope>
    <source>
        <strain evidence="1">NBL</strain>
    </source>
</reference>